<evidence type="ECO:0000313" key="3">
    <source>
        <dbReference type="EMBL" id="CAF1255869.1"/>
    </source>
</evidence>
<keyword evidence="1" id="KW-1133">Transmembrane helix</keyword>
<keyword evidence="1" id="KW-0472">Membrane</keyword>
<evidence type="ECO:0000313" key="5">
    <source>
        <dbReference type="Proteomes" id="UP000663829"/>
    </source>
</evidence>
<sequence>MESASKTVSENVVGYGDVYPNTDGGRIVSGIVGLWGIISIALVIAIIQQYLQMNGAQQYVFEYNTLLEMNRERKYYIGNLIKFTVKAWYLRLNGNDKGQEYRQVQRKVHLAIDKIRNLRRQQLQDIVEDENTDKSNEQQMNPQIVEGIQNRLNQLDTKLDRLTQLMYDQMNINTQQNILSITERL</sequence>
<dbReference type="EMBL" id="CAJNOQ010010587">
    <property type="protein sequence ID" value="CAF1255869.1"/>
    <property type="molecule type" value="Genomic_DNA"/>
</dbReference>
<name>A0A815AHB6_9BILA</name>
<dbReference type="EMBL" id="CAJOBC010016534">
    <property type="protein sequence ID" value="CAF4028625.1"/>
    <property type="molecule type" value="Genomic_DNA"/>
</dbReference>
<dbReference type="InterPro" id="IPR013099">
    <property type="entry name" value="K_chnl_dom"/>
</dbReference>
<dbReference type="AlphaFoldDB" id="A0A815AHB6"/>
<evidence type="ECO:0000259" key="2">
    <source>
        <dbReference type="Pfam" id="PF07885"/>
    </source>
</evidence>
<dbReference type="Proteomes" id="UP000663829">
    <property type="component" value="Unassembled WGS sequence"/>
</dbReference>
<dbReference type="Proteomes" id="UP000681722">
    <property type="component" value="Unassembled WGS sequence"/>
</dbReference>
<keyword evidence="5" id="KW-1185">Reference proteome</keyword>
<dbReference type="GO" id="GO:0016020">
    <property type="term" value="C:membrane"/>
    <property type="evidence" value="ECO:0007669"/>
    <property type="project" value="InterPro"/>
</dbReference>
<comment type="caution">
    <text evidence="3">The sequence shown here is derived from an EMBL/GenBank/DDBJ whole genome shotgun (WGS) entry which is preliminary data.</text>
</comment>
<gene>
    <name evidence="3" type="ORF">GPM918_LOCUS26363</name>
    <name evidence="4" type="ORF">SRO942_LOCUS26502</name>
</gene>
<dbReference type="InterPro" id="IPR015449">
    <property type="entry name" value="K_chnl_Ca-activ_SK"/>
</dbReference>
<dbReference type="Pfam" id="PF07885">
    <property type="entry name" value="Ion_trans_2"/>
    <property type="match status" value="1"/>
</dbReference>
<reference evidence="3" key="1">
    <citation type="submission" date="2021-02" db="EMBL/GenBank/DDBJ databases">
        <authorList>
            <person name="Nowell W R."/>
        </authorList>
    </citation>
    <scope>NUCLEOTIDE SEQUENCE</scope>
</reference>
<protein>
    <recommendedName>
        <fullName evidence="2">Potassium channel domain-containing protein</fullName>
    </recommendedName>
</protein>
<proteinExistence type="predicted"/>
<feature type="domain" description="Potassium channel" evidence="2">
    <location>
        <begin position="13"/>
        <end position="52"/>
    </location>
</feature>
<feature type="transmembrane region" description="Helical" evidence="1">
    <location>
        <begin position="27"/>
        <end position="47"/>
    </location>
</feature>
<evidence type="ECO:0000256" key="1">
    <source>
        <dbReference type="SAM" id="Phobius"/>
    </source>
</evidence>
<dbReference type="Gene3D" id="1.10.287.70">
    <property type="match status" value="1"/>
</dbReference>
<dbReference type="PANTHER" id="PTHR10153">
    <property type="entry name" value="SMALL CONDUCTANCE CALCIUM-ACTIVATED POTASSIUM CHANNEL"/>
    <property type="match status" value="1"/>
</dbReference>
<dbReference type="GO" id="GO:0016286">
    <property type="term" value="F:small conductance calcium-activated potassium channel activity"/>
    <property type="evidence" value="ECO:0007669"/>
    <property type="project" value="InterPro"/>
</dbReference>
<organism evidence="3 5">
    <name type="scientific">Didymodactylos carnosus</name>
    <dbReference type="NCBI Taxonomy" id="1234261"/>
    <lineage>
        <taxon>Eukaryota</taxon>
        <taxon>Metazoa</taxon>
        <taxon>Spiralia</taxon>
        <taxon>Gnathifera</taxon>
        <taxon>Rotifera</taxon>
        <taxon>Eurotatoria</taxon>
        <taxon>Bdelloidea</taxon>
        <taxon>Philodinida</taxon>
        <taxon>Philodinidae</taxon>
        <taxon>Didymodactylos</taxon>
    </lineage>
</organism>
<evidence type="ECO:0000313" key="4">
    <source>
        <dbReference type="EMBL" id="CAF4028625.1"/>
    </source>
</evidence>
<dbReference type="SUPFAM" id="SSF81324">
    <property type="entry name" value="Voltage-gated potassium channels"/>
    <property type="match status" value="1"/>
</dbReference>
<accession>A0A815AHB6</accession>
<keyword evidence="1" id="KW-0812">Transmembrane</keyword>